<dbReference type="InterPro" id="IPR047711">
    <property type="entry name" value="CBAH"/>
</dbReference>
<evidence type="ECO:0000256" key="4">
    <source>
        <dbReference type="ARBA" id="ARBA00023098"/>
    </source>
</evidence>
<dbReference type="Pfam" id="PF02275">
    <property type="entry name" value="CBAH"/>
    <property type="match status" value="1"/>
</dbReference>
<dbReference type="Gene3D" id="3.60.60.10">
    <property type="entry name" value="Penicillin V Acylase, Chain A"/>
    <property type="match status" value="1"/>
</dbReference>
<comment type="catalytic activity">
    <reaction evidence="9">
        <text>taurodeoxycholate + H2O = deoxycholate + taurine</text>
        <dbReference type="Rhea" id="RHEA:47556"/>
        <dbReference type="ChEBI" id="CHEBI:15377"/>
        <dbReference type="ChEBI" id="CHEBI:23614"/>
        <dbReference type="ChEBI" id="CHEBI:36261"/>
        <dbReference type="ChEBI" id="CHEBI:507393"/>
    </reaction>
    <physiologicalReaction direction="left-to-right" evidence="9">
        <dbReference type="Rhea" id="RHEA:47557"/>
    </physiologicalReaction>
</comment>
<organism evidence="11 12">
    <name type="scientific">Clostridium frigidicarnis</name>
    <dbReference type="NCBI Taxonomy" id="84698"/>
    <lineage>
        <taxon>Bacteria</taxon>
        <taxon>Bacillati</taxon>
        <taxon>Bacillota</taxon>
        <taxon>Clostridia</taxon>
        <taxon>Eubacteriales</taxon>
        <taxon>Clostridiaceae</taxon>
        <taxon>Clostridium</taxon>
    </lineage>
</organism>
<comment type="similarity">
    <text evidence="2">Belongs to the peptidase C59 family.</text>
</comment>
<name>A0A1I0V685_9CLOT</name>
<gene>
    <name evidence="11" type="ORF">SAMN04488528_1001170</name>
</gene>
<evidence type="ECO:0000256" key="7">
    <source>
        <dbReference type="ARBA" id="ARBA00044806"/>
    </source>
</evidence>
<dbReference type="GO" id="GO:0045302">
    <property type="term" value="F:choloylglycine hydrolase activity"/>
    <property type="evidence" value="ECO:0007669"/>
    <property type="project" value="UniProtKB-EC"/>
</dbReference>
<dbReference type="CDD" id="cd00542">
    <property type="entry name" value="Ntn_PVA"/>
    <property type="match status" value="1"/>
</dbReference>
<dbReference type="PANTHER" id="PTHR35527">
    <property type="entry name" value="CHOLOYLGLYCINE HYDROLASE"/>
    <property type="match status" value="1"/>
</dbReference>
<evidence type="ECO:0000256" key="5">
    <source>
        <dbReference type="ARBA" id="ARBA00044769"/>
    </source>
</evidence>
<sequence length="329" mass="36761">MCTSLTLKTKDGYNLLGRTMDFGMAFNQSVHLIPRNFTWMNIPDKKEKKTKYALVGMAVVTDNHPVLADGVNEKGLTCATLYFPGFAEYEKENVDNKDNIAPYDFVLWALSQFRNLEEVKEALKNIEIVDKSLSLLNLTPPLHWILSDKSGKSIVIEKTKNGIEAFDNPVGVMANSPNFEWHLNNLRQYIGLRPKQLDSSKIESLSLSAFGQGSGTFGLPGDFTPPSRFVRATYLKNNITQINNEIEGVTGVFHILSNCAVPKGAVVMIEGNEDNTIYTSAMCSESGIYYYNTYENHQISAVRLFNEDLDANSIKAFPTTTTQVINNMN</sequence>
<evidence type="ECO:0000313" key="11">
    <source>
        <dbReference type="EMBL" id="SFA71570.1"/>
    </source>
</evidence>
<keyword evidence="3 11" id="KW-0378">Hydrolase</keyword>
<evidence type="ECO:0000256" key="3">
    <source>
        <dbReference type="ARBA" id="ARBA00022801"/>
    </source>
</evidence>
<accession>A0A1I0V685</accession>
<feature type="domain" description="Choloylglycine hydrolase/NAAA C-terminal" evidence="10">
    <location>
        <begin position="2"/>
        <end position="315"/>
    </location>
</feature>
<dbReference type="SUPFAM" id="SSF56235">
    <property type="entry name" value="N-terminal nucleophile aminohydrolases (Ntn hydrolases)"/>
    <property type="match status" value="1"/>
</dbReference>
<evidence type="ECO:0000256" key="9">
    <source>
        <dbReference type="ARBA" id="ARBA00048897"/>
    </source>
</evidence>
<dbReference type="NCBIfam" id="NF038245">
    <property type="entry name" value="bile_salt_hydro"/>
    <property type="match status" value="1"/>
</dbReference>
<dbReference type="EC" id="3.5.1.24" evidence="5"/>
<keyword evidence="12" id="KW-1185">Reference proteome</keyword>
<keyword evidence="4" id="KW-0443">Lipid metabolism</keyword>
<comment type="catalytic activity">
    <reaction evidence="8">
        <text>cholate + taurine = taurocholate + H2O</text>
        <dbReference type="Rhea" id="RHEA:47108"/>
        <dbReference type="ChEBI" id="CHEBI:15377"/>
        <dbReference type="ChEBI" id="CHEBI:29747"/>
        <dbReference type="ChEBI" id="CHEBI:36257"/>
        <dbReference type="ChEBI" id="CHEBI:507393"/>
    </reaction>
    <physiologicalReaction direction="right-to-left" evidence="8">
        <dbReference type="Rhea" id="RHEA:47110"/>
    </physiologicalReaction>
</comment>
<dbReference type="EMBL" id="FOKI01000001">
    <property type="protein sequence ID" value="SFA71570.1"/>
    <property type="molecule type" value="Genomic_DNA"/>
</dbReference>
<dbReference type="InterPro" id="IPR029132">
    <property type="entry name" value="CBAH/NAAA_C"/>
</dbReference>
<evidence type="ECO:0000256" key="8">
    <source>
        <dbReference type="ARBA" id="ARBA00047285"/>
    </source>
</evidence>
<dbReference type="RefSeq" id="WP_090037815.1">
    <property type="nucleotide sequence ID" value="NZ_FOKI01000001.1"/>
</dbReference>
<dbReference type="PANTHER" id="PTHR35527:SF2">
    <property type="entry name" value="HYDROLASE"/>
    <property type="match status" value="1"/>
</dbReference>
<dbReference type="OrthoDB" id="9794717at2"/>
<protein>
    <recommendedName>
        <fullName evidence="5">choloylglycine hydrolase</fullName>
        <ecNumber evidence="5">3.5.1.24</ecNumber>
    </recommendedName>
    <alternativeName>
        <fullName evidence="6">Bile salt hydrolase</fullName>
    </alternativeName>
    <alternativeName>
        <fullName evidence="7">Choloylglycine hydrolase</fullName>
    </alternativeName>
</protein>
<dbReference type="STRING" id="84698.SAMN04488528_1001170"/>
<dbReference type="AlphaFoldDB" id="A0A1I0V685"/>
<evidence type="ECO:0000313" key="12">
    <source>
        <dbReference type="Proteomes" id="UP000198619"/>
    </source>
</evidence>
<evidence type="ECO:0000259" key="10">
    <source>
        <dbReference type="Pfam" id="PF02275"/>
    </source>
</evidence>
<evidence type="ECO:0000256" key="1">
    <source>
        <dbReference type="ARBA" id="ARBA00004860"/>
    </source>
</evidence>
<evidence type="ECO:0000256" key="2">
    <source>
        <dbReference type="ARBA" id="ARBA00006625"/>
    </source>
</evidence>
<dbReference type="InterPro" id="IPR029055">
    <property type="entry name" value="Ntn_hydrolases_N"/>
</dbReference>
<reference evidence="11 12" key="1">
    <citation type="submission" date="2016-10" db="EMBL/GenBank/DDBJ databases">
        <authorList>
            <person name="de Groot N.N."/>
        </authorList>
    </citation>
    <scope>NUCLEOTIDE SEQUENCE [LARGE SCALE GENOMIC DNA]</scope>
    <source>
        <strain evidence="11 12">DSM 12271</strain>
    </source>
</reference>
<dbReference type="InterPro" id="IPR052193">
    <property type="entry name" value="Peptidase_C59"/>
</dbReference>
<dbReference type="GO" id="GO:0006629">
    <property type="term" value="P:lipid metabolic process"/>
    <property type="evidence" value="ECO:0007669"/>
    <property type="project" value="UniProtKB-KW"/>
</dbReference>
<comment type="pathway">
    <text evidence="1">Lipid metabolism; bile acid biosynthesis.</text>
</comment>
<evidence type="ECO:0000256" key="6">
    <source>
        <dbReference type="ARBA" id="ARBA00044804"/>
    </source>
</evidence>
<dbReference type="Proteomes" id="UP000198619">
    <property type="component" value="Unassembled WGS sequence"/>
</dbReference>
<proteinExistence type="inferred from homology"/>